<protein>
    <recommendedName>
        <fullName evidence="3">C3H1-type domain-containing protein</fullName>
    </recommendedName>
</protein>
<evidence type="ECO:0000313" key="5">
    <source>
        <dbReference type="Proteomes" id="UP000244855"/>
    </source>
</evidence>
<keyword evidence="1" id="KW-0862">Zinc</keyword>
<accession>A0A2V1DGX3</accession>
<feature type="domain" description="C3H1-type" evidence="3">
    <location>
        <begin position="132"/>
        <end position="156"/>
    </location>
</feature>
<dbReference type="AlphaFoldDB" id="A0A2V1DGX3"/>
<dbReference type="InterPro" id="IPR000571">
    <property type="entry name" value="Znf_CCCH"/>
</dbReference>
<keyword evidence="1" id="KW-0479">Metal-binding</keyword>
<name>A0A2V1DGX3_9PLEO</name>
<feature type="region of interest" description="Disordered" evidence="2">
    <location>
        <begin position="1"/>
        <end position="48"/>
    </location>
</feature>
<dbReference type="Proteomes" id="UP000244855">
    <property type="component" value="Unassembled WGS sequence"/>
</dbReference>
<evidence type="ECO:0000259" key="3">
    <source>
        <dbReference type="PROSITE" id="PS50103"/>
    </source>
</evidence>
<feature type="zinc finger region" description="C3H1-type" evidence="1">
    <location>
        <begin position="132"/>
        <end position="156"/>
    </location>
</feature>
<keyword evidence="1" id="KW-0863">Zinc-finger</keyword>
<evidence type="ECO:0000313" key="4">
    <source>
        <dbReference type="EMBL" id="PVH97392.1"/>
    </source>
</evidence>
<gene>
    <name evidence="4" type="ORF">DM02DRAFT_658330</name>
</gene>
<evidence type="ECO:0000256" key="1">
    <source>
        <dbReference type="PROSITE-ProRule" id="PRU00723"/>
    </source>
</evidence>
<dbReference type="EMBL" id="KZ805437">
    <property type="protein sequence ID" value="PVH97392.1"/>
    <property type="molecule type" value="Genomic_DNA"/>
</dbReference>
<feature type="compositionally biased region" description="Polar residues" evidence="2">
    <location>
        <begin position="19"/>
        <end position="28"/>
    </location>
</feature>
<reference evidence="4 5" key="1">
    <citation type="journal article" date="2018" name="Sci. Rep.">
        <title>Comparative genomics provides insights into the lifestyle and reveals functional heterogeneity of dark septate endophytic fungi.</title>
        <authorList>
            <person name="Knapp D.G."/>
            <person name="Nemeth J.B."/>
            <person name="Barry K."/>
            <person name="Hainaut M."/>
            <person name="Henrissat B."/>
            <person name="Johnson J."/>
            <person name="Kuo A."/>
            <person name="Lim J.H.P."/>
            <person name="Lipzen A."/>
            <person name="Nolan M."/>
            <person name="Ohm R.A."/>
            <person name="Tamas L."/>
            <person name="Grigoriev I.V."/>
            <person name="Spatafora J.W."/>
            <person name="Nagy L.G."/>
            <person name="Kovacs G.M."/>
        </authorList>
    </citation>
    <scope>NUCLEOTIDE SEQUENCE [LARGE SCALE GENOMIC DNA]</scope>
    <source>
        <strain evidence="4 5">DSE2036</strain>
    </source>
</reference>
<evidence type="ECO:0000256" key="2">
    <source>
        <dbReference type="SAM" id="MobiDB-lite"/>
    </source>
</evidence>
<proteinExistence type="predicted"/>
<dbReference type="PROSITE" id="PS50103">
    <property type="entry name" value="ZF_C3H1"/>
    <property type="match status" value="1"/>
</dbReference>
<keyword evidence="5" id="KW-1185">Reference proteome</keyword>
<dbReference type="GO" id="GO:0008270">
    <property type="term" value="F:zinc ion binding"/>
    <property type="evidence" value="ECO:0007669"/>
    <property type="project" value="UniProtKB-KW"/>
</dbReference>
<sequence length="176" mass="19582">MPPPDAQPRAELSAKNADRNTFQPSGDASANYPPKPVDGDDVGELPTKDHKEPWVRAWWNEQAALTALDAVCLRDMLGHVYSEHSCKRDKSCHAVFHICRGWLRRKGEELCTEVHPIHIDEEKKLVAHIPSICTPFLKTGACHRPEGQCPYAHIGADSVQRRMDERNASKKTAGGA</sequence>
<organism evidence="4 5">
    <name type="scientific">Periconia macrospinosa</name>
    <dbReference type="NCBI Taxonomy" id="97972"/>
    <lineage>
        <taxon>Eukaryota</taxon>
        <taxon>Fungi</taxon>
        <taxon>Dikarya</taxon>
        <taxon>Ascomycota</taxon>
        <taxon>Pezizomycotina</taxon>
        <taxon>Dothideomycetes</taxon>
        <taxon>Pleosporomycetidae</taxon>
        <taxon>Pleosporales</taxon>
        <taxon>Massarineae</taxon>
        <taxon>Periconiaceae</taxon>
        <taxon>Periconia</taxon>
    </lineage>
</organism>